<dbReference type="EMBL" id="CP035810">
    <property type="protein sequence ID" value="QIN30339.1"/>
    <property type="molecule type" value="Genomic_DNA"/>
</dbReference>
<feature type="transmembrane region" description="Helical" evidence="1">
    <location>
        <begin position="48"/>
        <end position="68"/>
    </location>
</feature>
<keyword evidence="1" id="KW-0812">Transmembrane</keyword>
<keyword evidence="1" id="KW-0472">Membrane</keyword>
<name>A0A6G8KZY0_9MICO</name>
<evidence type="ECO:0000313" key="3">
    <source>
        <dbReference type="Proteomes" id="UP000501518"/>
    </source>
</evidence>
<dbReference type="Proteomes" id="UP000501518">
    <property type="component" value="Chromosome"/>
</dbReference>
<sequence>MVTVNPKAQTAMYKSQHAASMAIMATSITLVITFAIFMIIGYGIEQTVYWMLGLGLLTFGGTYLGTYVGGGVVDKSAPAADEQATARRPAAG</sequence>
<dbReference type="AlphaFoldDB" id="A0A6G8KZY0"/>
<evidence type="ECO:0000256" key="1">
    <source>
        <dbReference type="SAM" id="Phobius"/>
    </source>
</evidence>
<keyword evidence="1" id="KW-1133">Transmembrane helix</keyword>
<gene>
    <name evidence="2" type="ORF">EW640_14500</name>
</gene>
<feature type="transmembrane region" description="Helical" evidence="1">
    <location>
        <begin position="21"/>
        <end position="42"/>
    </location>
</feature>
<reference evidence="2 3" key="1">
    <citation type="submission" date="2019-02" db="EMBL/GenBank/DDBJ databases">
        <title>Complete Genome Sequence and Methylome Analysis of Brevibacterium luteolum NEB1784.</title>
        <authorList>
            <person name="Fomenkov A."/>
            <person name="Roberts R.J."/>
        </authorList>
    </citation>
    <scope>NUCLEOTIDE SEQUENCE [LARGE SCALE GENOMIC DNA]</scope>
    <source>
        <strain evidence="2 3">NEB1784</strain>
    </source>
</reference>
<protein>
    <submittedName>
        <fullName evidence="2">Uncharacterized protein</fullName>
    </submittedName>
</protein>
<organism evidence="2 3">
    <name type="scientific">Brevibacterium luteolum</name>
    <dbReference type="NCBI Taxonomy" id="199591"/>
    <lineage>
        <taxon>Bacteria</taxon>
        <taxon>Bacillati</taxon>
        <taxon>Actinomycetota</taxon>
        <taxon>Actinomycetes</taxon>
        <taxon>Micrococcales</taxon>
        <taxon>Brevibacteriaceae</taxon>
        <taxon>Brevibacterium</taxon>
    </lineage>
</organism>
<dbReference type="KEGG" id="blut:EW640_14500"/>
<proteinExistence type="predicted"/>
<evidence type="ECO:0000313" key="2">
    <source>
        <dbReference type="EMBL" id="QIN30339.1"/>
    </source>
</evidence>
<accession>A0A6G8KZY0</accession>